<dbReference type="GO" id="GO:0071555">
    <property type="term" value="P:cell wall organization"/>
    <property type="evidence" value="ECO:0007669"/>
    <property type="project" value="UniProtKB-KW"/>
</dbReference>
<dbReference type="Gene3D" id="3.30.300.20">
    <property type="match status" value="1"/>
</dbReference>
<gene>
    <name evidence="3" type="primary">khpA</name>
    <name evidence="4" type="ORF">IAD46_03000</name>
</gene>
<comment type="subunit">
    <text evidence="3">Forms a complex with KhpB.</text>
</comment>
<protein>
    <recommendedName>
        <fullName evidence="3">RNA-binding protein KhpA</fullName>
    </recommendedName>
    <alternativeName>
        <fullName evidence="3">KH-domain protein A</fullName>
    </alternativeName>
</protein>
<dbReference type="Pfam" id="PF13083">
    <property type="entry name" value="KH_KhpA-B"/>
    <property type="match status" value="1"/>
</dbReference>
<dbReference type="InterPro" id="IPR020627">
    <property type="entry name" value="KhpA"/>
</dbReference>
<comment type="similarity">
    <text evidence="3">Belongs to the KhpA RNA-binding protein family.</text>
</comment>
<dbReference type="HAMAP" id="MF_00088">
    <property type="entry name" value="KhpA"/>
    <property type="match status" value="1"/>
</dbReference>
<comment type="caution">
    <text evidence="4">The sequence shown here is derived from an EMBL/GenBank/DDBJ whole genome shotgun (WGS) entry which is preliminary data.</text>
</comment>
<dbReference type="CDD" id="cd22533">
    <property type="entry name" value="KH-II_YlqC-like"/>
    <property type="match status" value="1"/>
</dbReference>
<dbReference type="GO" id="GO:0009252">
    <property type="term" value="P:peptidoglycan biosynthetic process"/>
    <property type="evidence" value="ECO:0007669"/>
    <property type="project" value="UniProtKB-UniRule"/>
</dbReference>
<keyword evidence="1 3" id="KW-0963">Cytoplasm</keyword>
<comment type="function">
    <text evidence="3">A probable RNA chaperone. Forms a complex with KhpB which binds to cellular RNA and controls its expression. Plays a role in peptidoglycan (PG) homeostasis and cell length regulation.</text>
</comment>
<dbReference type="GO" id="GO:0003723">
    <property type="term" value="F:RNA binding"/>
    <property type="evidence" value="ECO:0007669"/>
    <property type="project" value="UniProtKB-UniRule"/>
</dbReference>
<sequence>MIDFEELIKSLILPLVAYPQDVEITLLSNSEDHLNYQVKVNSSDLGRVIGKGGYVAKAIRTVLYAGASKEGKRIHLDIDSKE</sequence>
<dbReference type="PANTHER" id="PTHR34654">
    <property type="entry name" value="UPF0109 PROTEIN SCO5592"/>
    <property type="match status" value="1"/>
</dbReference>
<evidence type="ECO:0000256" key="1">
    <source>
        <dbReference type="ARBA" id="ARBA00022490"/>
    </source>
</evidence>
<evidence type="ECO:0000256" key="2">
    <source>
        <dbReference type="ARBA" id="ARBA00022884"/>
    </source>
</evidence>
<dbReference type="EMBL" id="DVLF01000095">
    <property type="protein sequence ID" value="HIT49974.1"/>
    <property type="molecule type" value="Genomic_DNA"/>
</dbReference>
<name>A0A9D1GQJ1_9MOLU</name>
<evidence type="ECO:0000313" key="5">
    <source>
        <dbReference type="Proteomes" id="UP000886758"/>
    </source>
</evidence>
<organism evidence="4 5">
    <name type="scientific">Candidatus Pelethenecus faecipullorum</name>
    <dbReference type="NCBI Taxonomy" id="2840900"/>
    <lineage>
        <taxon>Bacteria</taxon>
        <taxon>Bacillati</taxon>
        <taxon>Mycoplasmatota</taxon>
        <taxon>Mollicutes</taxon>
        <taxon>Candidatus Pelethenecus</taxon>
    </lineage>
</organism>
<keyword evidence="3" id="KW-0961">Cell wall biogenesis/degradation</keyword>
<reference evidence="4" key="1">
    <citation type="submission" date="2020-10" db="EMBL/GenBank/DDBJ databases">
        <authorList>
            <person name="Gilroy R."/>
        </authorList>
    </citation>
    <scope>NUCLEOTIDE SEQUENCE</scope>
    <source>
        <strain evidence="4">ChiW17-6978</strain>
    </source>
</reference>
<dbReference type="AlphaFoldDB" id="A0A9D1GQJ1"/>
<evidence type="ECO:0000313" key="4">
    <source>
        <dbReference type="EMBL" id="HIT49974.1"/>
    </source>
</evidence>
<accession>A0A9D1GQJ1</accession>
<reference evidence="4" key="2">
    <citation type="journal article" date="2021" name="PeerJ">
        <title>Extensive microbial diversity within the chicken gut microbiome revealed by metagenomics and culture.</title>
        <authorList>
            <person name="Gilroy R."/>
            <person name="Ravi A."/>
            <person name="Getino M."/>
            <person name="Pursley I."/>
            <person name="Horton D.L."/>
            <person name="Alikhan N.F."/>
            <person name="Baker D."/>
            <person name="Gharbi K."/>
            <person name="Hall N."/>
            <person name="Watson M."/>
            <person name="Adriaenssens E.M."/>
            <person name="Foster-Nyarko E."/>
            <person name="Jarju S."/>
            <person name="Secka A."/>
            <person name="Antonio M."/>
            <person name="Oren A."/>
            <person name="Chaudhuri R.R."/>
            <person name="La Ragione R."/>
            <person name="Hildebrand F."/>
            <person name="Pallen M.J."/>
        </authorList>
    </citation>
    <scope>NUCLEOTIDE SEQUENCE</scope>
    <source>
        <strain evidence="4">ChiW17-6978</strain>
    </source>
</reference>
<dbReference type="GO" id="GO:0005737">
    <property type="term" value="C:cytoplasm"/>
    <property type="evidence" value="ECO:0007669"/>
    <property type="project" value="UniProtKB-SubCell"/>
</dbReference>
<dbReference type="SUPFAM" id="SSF54814">
    <property type="entry name" value="Prokaryotic type KH domain (KH-domain type II)"/>
    <property type="match status" value="1"/>
</dbReference>
<keyword evidence="2 3" id="KW-0694">RNA-binding</keyword>
<dbReference type="PANTHER" id="PTHR34654:SF1">
    <property type="entry name" value="RNA-BINDING PROTEIN KHPA"/>
    <property type="match status" value="1"/>
</dbReference>
<dbReference type="InterPro" id="IPR015946">
    <property type="entry name" value="KH_dom-like_a/b"/>
</dbReference>
<proteinExistence type="inferred from homology"/>
<comment type="subcellular location">
    <subcellularLocation>
        <location evidence="3">Cytoplasm</location>
    </subcellularLocation>
</comment>
<keyword evidence="3" id="KW-0143">Chaperone</keyword>
<dbReference type="Proteomes" id="UP000886758">
    <property type="component" value="Unassembled WGS sequence"/>
</dbReference>
<keyword evidence="3" id="KW-0133">Cell shape</keyword>
<dbReference type="InterPro" id="IPR009019">
    <property type="entry name" value="KH_sf_prok-type"/>
</dbReference>
<dbReference type="GO" id="GO:0008360">
    <property type="term" value="P:regulation of cell shape"/>
    <property type="evidence" value="ECO:0007669"/>
    <property type="project" value="UniProtKB-KW"/>
</dbReference>
<evidence type="ECO:0000256" key="3">
    <source>
        <dbReference type="HAMAP-Rule" id="MF_00088"/>
    </source>
</evidence>